<feature type="transmembrane region" description="Helical" evidence="1">
    <location>
        <begin position="75"/>
        <end position="95"/>
    </location>
</feature>
<keyword evidence="1" id="KW-0812">Transmembrane</keyword>
<evidence type="ECO:0000313" key="3">
    <source>
        <dbReference type="Proteomes" id="UP000051315"/>
    </source>
</evidence>
<evidence type="ECO:0000313" key="2">
    <source>
        <dbReference type="EMBL" id="KRM10251.1"/>
    </source>
</evidence>
<dbReference type="EMBL" id="AZFX01000040">
    <property type="protein sequence ID" value="KRM10251.1"/>
    <property type="molecule type" value="Genomic_DNA"/>
</dbReference>
<feature type="transmembrane region" description="Helical" evidence="1">
    <location>
        <begin position="6"/>
        <end position="25"/>
    </location>
</feature>
<gene>
    <name evidence="2" type="ORF">FC15_GL001483</name>
</gene>
<feature type="transmembrane region" description="Helical" evidence="1">
    <location>
        <begin position="101"/>
        <end position="119"/>
    </location>
</feature>
<protein>
    <submittedName>
        <fullName evidence="2">Uncharacterized protein</fullName>
    </submittedName>
</protein>
<reference evidence="2 3" key="1">
    <citation type="journal article" date="2015" name="Genome Announc.">
        <title>Expanding the biotechnology potential of lactobacilli through comparative genomics of 213 strains and associated genera.</title>
        <authorList>
            <person name="Sun Z."/>
            <person name="Harris H.M."/>
            <person name="McCann A."/>
            <person name="Guo C."/>
            <person name="Argimon S."/>
            <person name="Zhang W."/>
            <person name="Yang X."/>
            <person name="Jeffery I.B."/>
            <person name="Cooney J.C."/>
            <person name="Kagawa T.F."/>
            <person name="Liu W."/>
            <person name="Song Y."/>
            <person name="Salvetti E."/>
            <person name="Wrobel A."/>
            <person name="Rasinkangas P."/>
            <person name="Parkhill J."/>
            <person name="Rea M.C."/>
            <person name="O'Sullivan O."/>
            <person name="Ritari J."/>
            <person name="Douillard F.P."/>
            <person name="Paul Ross R."/>
            <person name="Yang R."/>
            <person name="Briner A.E."/>
            <person name="Felis G.E."/>
            <person name="de Vos W.M."/>
            <person name="Barrangou R."/>
            <person name="Klaenhammer T.R."/>
            <person name="Caufield P.W."/>
            <person name="Cui Y."/>
            <person name="Zhang H."/>
            <person name="O'Toole P.W."/>
        </authorList>
    </citation>
    <scope>NUCLEOTIDE SEQUENCE [LARGE SCALE GENOMIC DNA]</scope>
    <source>
        <strain evidence="2 3">DSM 17758</strain>
    </source>
</reference>
<comment type="caution">
    <text evidence="2">The sequence shown here is derived from an EMBL/GenBank/DDBJ whole genome shotgun (WGS) entry which is preliminary data.</text>
</comment>
<proteinExistence type="predicted"/>
<feature type="transmembrane region" description="Helical" evidence="1">
    <location>
        <begin position="166"/>
        <end position="187"/>
    </location>
</feature>
<evidence type="ECO:0000256" key="1">
    <source>
        <dbReference type="SAM" id="Phobius"/>
    </source>
</evidence>
<dbReference type="AlphaFoldDB" id="A0A0R1W2A1"/>
<dbReference type="PATRIC" id="fig|1423735.3.peg.1532"/>
<sequence length="192" mass="21365">MVMILNVIFTSLELIALAILGVLIFQKVHQRSHQRGPAPQKKQTPAELWCDNLAVNHALSEVDDQLYSRTRRFSLALILTLLSYGAWLSFLTLIIDSITSYGLLIWPLLLIITTLFLGITGRKLFETKAAALKRLLSQDSEAAAKIKLTGQSLPAMLQKDQQVVRTLNAFVAIIVLQSLATLILAIINNNQF</sequence>
<keyword evidence="3" id="KW-1185">Reference proteome</keyword>
<accession>A0A0R1W2A1</accession>
<keyword evidence="1" id="KW-0472">Membrane</keyword>
<dbReference type="Proteomes" id="UP000051315">
    <property type="component" value="Unassembled WGS sequence"/>
</dbReference>
<organism evidence="2 3">
    <name type="scientific">Lapidilactobacillus concavus DSM 17758</name>
    <dbReference type="NCBI Taxonomy" id="1423735"/>
    <lineage>
        <taxon>Bacteria</taxon>
        <taxon>Bacillati</taxon>
        <taxon>Bacillota</taxon>
        <taxon>Bacilli</taxon>
        <taxon>Lactobacillales</taxon>
        <taxon>Lactobacillaceae</taxon>
        <taxon>Lapidilactobacillus</taxon>
    </lineage>
</organism>
<dbReference type="STRING" id="1423735.FC15_GL001483"/>
<keyword evidence="1" id="KW-1133">Transmembrane helix</keyword>
<name>A0A0R1W2A1_9LACO</name>